<dbReference type="InterPro" id="IPR050346">
    <property type="entry name" value="FMO-like"/>
</dbReference>
<dbReference type="Gene3D" id="3.50.50.60">
    <property type="entry name" value="FAD/NAD(P)-binding domain"/>
    <property type="match status" value="2"/>
</dbReference>
<organism evidence="5 6">
    <name type="scientific">Ephemerocybe angulata</name>
    <dbReference type="NCBI Taxonomy" id="980116"/>
    <lineage>
        <taxon>Eukaryota</taxon>
        <taxon>Fungi</taxon>
        <taxon>Dikarya</taxon>
        <taxon>Basidiomycota</taxon>
        <taxon>Agaricomycotina</taxon>
        <taxon>Agaricomycetes</taxon>
        <taxon>Agaricomycetidae</taxon>
        <taxon>Agaricales</taxon>
        <taxon>Agaricineae</taxon>
        <taxon>Psathyrellaceae</taxon>
        <taxon>Ephemerocybe</taxon>
    </lineage>
</organism>
<keyword evidence="3" id="KW-0560">Oxidoreductase</keyword>
<evidence type="ECO:0000313" key="6">
    <source>
        <dbReference type="Proteomes" id="UP000541558"/>
    </source>
</evidence>
<dbReference type="PANTHER" id="PTHR23023">
    <property type="entry name" value="DIMETHYLANILINE MONOOXYGENASE"/>
    <property type="match status" value="1"/>
</dbReference>
<name>A0A8H5B875_9AGAR</name>
<proteinExistence type="predicted"/>
<evidence type="ECO:0000259" key="4">
    <source>
        <dbReference type="Pfam" id="PF07992"/>
    </source>
</evidence>
<dbReference type="Proteomes" id="UP000541558">
    <property type="component" value="Unassembled WGS sequence"/>
</dbReference>
<evidence type="ECO:0000256" key="2">
    <source>
        <dbReference type="ARBA" id="ARBA00022827"/>
    </source>
</evidence>
<dbReference type="InterPro" id="IPR036188">
    <property type="entry name" value="FAD/NAD-bd_sf"/>
</dbReference>
<dbReference type="InterPro" id="IPR023753">
    <property type="entry name" value="FAD/NAD-binding_dom"/>
</dbReference>
<feature type="domain" description="FAD/NAD(P)-binding" evidence="4">
    <location>
        <begin position="13"/>
        <end position="263"/>
    </location>
</feature>
<dbReference type="AlphaFoldDB" id="A0A8H5B875"/>
<keyword evidence="6" id="KW-1185">Reference proteome</keyword>
<evidence type="ECO:0000256" key="3">
    <source>
        <dbReference type="ARBA" id="ARBA00023002"/>
    </source>
</evidence>
<dbReference type="OrthoDB" id="2915840at2759"/>
<dbReference type="Pfam" id="PF07992">
    <property type="entry name" value="Pyr_redox_2"/>
    <property type="match status" value="1"/>
</dbReference>
<gene>
    <name evidence="5" type="ORF">D9611_014225</name>
</gene>
<reference evidence="5 6" key="1">
    <citation type="journal article" date="2020" name="ISME J.">
        <title>Uncovering the hidden diversity of litter-decomposition mechanisms in mushroom-forming fungi.</title>
        <authorList>
            <person name="Floudas D."/>
            <person name="Bentzer J."/>
            <person name="Ahren D."/>
            <person name="Johansson T."/>
            <person name="Persson P."/>
            <person name="Tunlid A."/>
        </authorList>
    </citation>
    <scope>NUCLEOTIDE SEQUENCE [LARGE SCALE GENOMIC DNA]</scope>
    <source>
        <strain evidence="5 6">CBS 175.51</strain>
    </source>
</reference>
<dbReference type="SUPFAM" id="SSF51905">
    <property type="entry name" value="FAD/NAD(P)-binding domain"/>
    <property type="match status" value="2"/>
</dbReference>
<keyword evidence="1" id="KW-0285">Flavoprotein</keyword>
<protein>
    <recommendedName>
        <fullName evidence="4">FAD/NAD(P)-binding domain-containing protein</fullName>
    </recommendedName>
</protein>
<dbReference type="GO" id="GO:0016491">
    <property type="term" value="F:oxidoreductase activity"/>
    <property type="evidence" value="ECO:0007669"/>
    <property type="project" value="UniProtKB-KW"/>
</dbReference>
<keyword evidence="2" id="KW-0274">FAD</keyword>
<evidence type="ECO:0000256" key="1">
    <source>
        <dbReference type="ARBA" id="ARBA00022630"/>
    </source>
</evidence>
<sequence length="582" mass="64750">MSTSSRGVLDQPVCIIGAGVAGLINAHVLLQDGFTNVTLLTRDASVGGVWARERVYPGLYINNVHGEYRFSCLEMPPPERSDATGGRLTGIAMRDYVEKFYETHLKGKAHFSFQTEVLGIERRRASPAGDPNEPSIWSVRVKDLPSGQVREENFARIILATGGCSNPQVPPYLSEAAVSGAGYQGLVFHTSQFSTKLDEVLELVKPRVNANGPEDERVVVIGGGKSAQDVCAKLANEGRRVTIVFDRTDVFLATPDPIPDFARKSRFLSILHPHRVLKTRLERFLHTTWLGGKIVHAVMDLLSTTSYKAYNIPLDSPFRRAHSLFWSVRLSDDGAVRSDSFYSLVGVGAIDVVAPHRVKGYSTDGSGVTLDDGTTLSAKVVVLATGYQSSWTDIFTKETVEEIGFGKHAPTLPIEDNWRYSSMKDGPKPHPDSRQWTTTIYRGIVPAKNLLHRDFAIAGALFTANPGYTNEVVAHWISSYFQNDRMNIPKTTEEVLVEAEKESVWMKIRFPDMLSWVNDSYSTSLDFWTWPQAADELLEDMGVSPQRSGGGWFTWPFKIIDTKELSTLGEERRALRSAHRRK</sequence>
<accession>A0A8H5B875</accession>
<comment type="caution">
    <text evidence="5">The sequence shown here is derived from an EMBL/GenBank/DDBJ whole genome shotgun (WGS) entry which is preliminary data.</text>
</comment>
<evidence type="ECO:0000313" key="5">
    <source>
        <dbReference type="EMBL" id="KAF5318348.1"/>
    </source>
</evidence>
<dbReference type="EMBL" id="JAACJK010000179">
    <property type="protein sequence ID" value="KAF5318348.1"/>
    <property type="molecule type" value="Genomic_DNA"/>
</dbReference>